<dbReference type="Proteomes" id="UP001302274">
    <property type="component" value="Unassembled WGS sequence"/>
</dbReference>
<dbReference type="RefSeq" id="WP_323575671.1">
    <property type="nucleotide sequence ID" value="NZ_JAYGJQ010000001.1"/>
</dbReference>
<comment type="caution">
    <text evidence="1">The sequence shown here is derived from an EMBL/GenBank/DDBJ whole genome shotgun (WGS) entry which is preliminary data.</text>
</comment>
<dbReference type="SUPFAM" id="SSF53335">
    <property type="entry name" value="S-adenosyl-L-methionine-dependent methyltransferases"/>
    <property type="match status" value="1"/>
</dbReference>
<evidence type="ECO:0000313" key="2">
    <source>
        <dbReference type="Proteomes" id="UP001302274"/>
    </source>
</evidence>
<evidence type="ECO:0000313" key="1">
    <source>
        <dbReference type="EMBL" id="MEA9356019.1"/>
    </source>
</evidence>
<dbReference type="Gene3D" id="3.40.50.150">
    <property type="entry name" value="Vaccinia Virus protein VP39"/>
    <property type="match status" value="1"/>
</dbReference>
<dbReference type="InterPro" id="IPR029063">
    <property type="entry name" value="SAM-dependent_MTases_sf"/>
</dbReference>
<accession>A0ABU5VSI2</accession>
<dbReference type="InterPro" id="IPR016980">
    <property type="entry name" value="S-AdoMet-dep_MeTrfase_Alr7345"/>
</dbReference>
<evidence type="ECO:0008006" key="3">
    <source>
        <dbReference type="Google" id="ProtNLM"/>
    </source>
</evidence>
<proteinExistence type="predicted"/>
<reference evidence="1 2" key="1">
    <citation type="submission" date="2023-11" db="EMBL/GenBank/DDBJ databases">
        <title>A Novel Polar Bacteriovorax (B. antarcticus) Isolated from the Biocrust in Antarctica.</title>
        <authorList>
            <person name="Mun W."/>
            <person name="Choi S.Y."/>
            <person name="Mitchell R.J."/>
        </authorList>
    </citation>
    <scope>NUCLEOTIDE SEQUENCE [LARGE SCALE GENOMIC DNA]</scope>
    <source>
        <strain evidence="1 2">PP10</strain>
    </source>
</reference>
<dbReference type="PIRSF" id="PIRSF031679">
    <property type="entry name" value="Mtase_Alr7345_prd"/>
    <property type="match status" value="1"/>
</dbReference>
<protein>
    <recommendedName>
        <fullName evidence="3">Methyltransferase</fullName>
    </recommendedName>
</protein>
<sequence>MKQLILITLMTLSSCATHQGAPLKSATEEVIAPEFYITPKTIEKAVSSPYRTPEFKERDMYRHPEDTLTFFGVKPTMKVLEITPGTGWYTEILAPFLNERGQYIMATHPAGSAAPQSGHIAEWSKKYPDIAKNMKSTIFDLSNPNLELGEEGSIDMVLTFRNVHNWMAKDNEDVAFKAFFKVLRKGGILGVVEHRAPNDRTDPKASTGYVRESDMIKMAKKAGFKYLGKSEVNSNPKDTKDYEKGVWTLPPTFALKKTDREKYQAIGESDRMTLKFSRP</sequence>
<name>A0ABU5VSI2_9BACT</name>
<dbReference type="EMBL" id="JAYGJQ010000001">
    <property type="protein sequence ID" value="MEA9356019.1"/>
    <property type="molecule type" value="Genomic_DNA"/>
</dbReference>
<gene>
    <name evidence="1" type="ORF">SHI21_07400</name>
</gene>
<keyword evidence="2" id="KW-1185">Reference proteome</keyword>
<dbReference type="PROSITE" id="PS51257">
    <property type="entry name" value="PROKAR_LIPOPROTEIN"/>
    <property type="match status" value="1"/>
</dbReference>
<organism evidence="1 2">
    <name type="scientific">Bacteriovorax antarcticus</name>
    <dbReference type="NCBI Taxonomy" id="3088717"/>
    <lineage>
        <taxon>Bacteria</taxon>
        <taxon>Pseudomonadati</taxon>
        <taxon>Bdellovibrionota</taxon>
        <taxon>Bacteriovoracia</taxon>
        <taxon>Bacteriovoracales</taxon>
        <taxon>Bacteriovoracaceae</taxon>
        <taxon>Bacteriovorax</taxon>
    </lineage>
</organism>